<keyword evidence="1" id="KW-0479">Metal-binding</keyword>
<feature type="domain" description="Zinc finger DksA/TraR C4-type" evidence="6">
    <location>
        <begin position="301"/>
        <end position="331"/>
    </location>
</feature>
<dbReference type="PROSITE" id="PS51128">
    <property type="entry name" value="ZF_DKSA_2"/>
    <property type="match status" value="1"/>
</dbReference>
<organism evidence="7 8">
    <name type="scientific">Compostibacter hankyongensis</name>
    <dbReference type="NCBI Taxonomy" id="1007089"/>
    <lineage>
        <taxon>Bacteria</taxon>
        <taxon>Pseudomonadati</taxon>
        <taxon>Bacteroidota</taxon>
        <taxon>Chitinophagia</taxon>
        <taxon>Chitinophagales</taxon>
        <taxon>Chitinophagaceae</taxon>
        <taxon>Compostibacter</taxon>
    </lineage>
</organism>
<proteinExistence type="predicted"/>
<name>A0ABP8FF55_9BACT</name>
<evidence type="ECO:0000256" key="2">
    <source>
        <dbReference type="ARBA" id="ARBA00022771"/>
    </source>
</evidence>
<dbReference type="Gene3D" id="1.20.120.910">
    <property type="entry name" value="DksA, coiled-coil domain"/>
    <property type="match status" value="1"/>
</dbReference>
<evidence type="ECO:0000256" key="3">
    <source>
        <dbReference type="ARBA" id="ARBA00022833"/>
    </source>
</evidence>
<reference evidence="8" key="1">
    <citation type="journal article" date="2019" name="Int. J. Syst. Evol. Microbiol.">
        <title>The Global Catalogue of Microorganisms (GCM) 10K type strain sequencing project: providing services to taxonomists for standard genome sequencing and annotation.</title>
        <authorList>
            <consortium name="The Broad Institute Genomics Platform"/>
            <consortium name="The Broad Institute Genome Sequencing Center for Infectious Disease"/>
            <person name="Wu L."/>
            <person name="Ma J."/>
        </authorList>
    </citation>
    <scope>NUCLEOTIDE SEQUENCE [LARGE SCALE GENOMIC DNA]</scope>
    <source>
        <strain evidence="8">JCM 17664</strain>
    </source>
</reference>
<keyword evidence="3" id="KW-0862">Zinc</keyword>
<dbReference type="Pfam" id="PF01258">
    <property type="entry name" value="zf-dskA_traR"/>
    <property type="match status" value="1"/>
</dbReference>
<evidence type="ECO:0000313" key="8">
    <source>
        <dbReference type="Proteomes" id="UP001501207"/>
    </source>
</evidence>
<keyword evidence="2" id="KW-0863">Zinc-finger</keyword>
<feature type="compositionally biased region" description="Low complexity" evidence="5">
    <location>
        <begin position="106"/>
        <end position="116"/>
    </location>
</feature>
<dbReference type="EMBL" id="BAABFN010000001">
    <property type="protein sequence ID" value="GAA4302415.1"/>
    <property type="molecule type" value="Genomic_DNA"/>
</dbReference>
<evidence type="ECO:0000259" key="6">
    <source>
        <dbReference type="Pfam" id="PF01258"/>
    </source>
</evidence>
<keyword evidence="8" id="KW-1185">Reference proteome</keyword>
<sequence>MATPKKVAGKAVKKATKTVPQKAAKKVVKKAAVKTVKKAAQKTAAPKTAAKKKAMPKSDPRKTVKKAAVPSKANASKTKKTAAKPAAVKKKASVEAKSRKPVRPSTVAAKPKTAVKPARKTIEKKVAEKKKAVEKKTVIKPKPAEKQKTHPQKGVNTKPVKEKAGKQSQTVSPVVSEGTKRISERRNGSKKSTFVYKPEPSILDQPAEKQGPVKRYSDNELQEFRTIIQQKLETARKELAYLQGLITRKDEAGTDDTENKYMSMEDGSGTLEREQLNQMASRQIQFIDHLEKALMRIENKTYGICRVTGKLIEKARLRAVPHATLSIEAKQQMNK</sequence>
<evidence type="ECO:0000256" key="4">
    <source>
        <dbReference type="PROSITE-ProRule" id="PRU00510"/>
    </source>
</evidence>
<feature type="compositionally biased region" description="Basic residues" evidence="5">
    <location>
        <begin position="77"/>
        <end position="91"/>
    </location>
</feature>
<evidence type="ECO:0000313" key="7">
    <source>
        <dbReference type="EMBL" id="GAA4302415.1"/>
    </source>
</evidence>
<accession>A0ABP8FF55</accession>
<evidence type="ECO:0000256" key="5">
    <source>
        <dbReference type="SAM" id="MobiDB-lite"/>
    </source>
</evidence>
<dbReference type="PANTHER" id="PTHR33823">
    <property type="entry name" value="RNA POLYMERASE-BINDING TRANSCRIPTION FACTOR DKSA-RELATED"/>
    <property type="match status" value="1"/>
</dbReference>
<feature type="compositionally biased region" description="Basic and acidic residues" evidence="5">
    <location>
        <begin position="178"/>
        <end position="187"/>
    </location>
</feature>
<evidence type="ECO:0000256" key="1">
    <source>
        <dbReference type="ARBA" id="ARBA00022723"/>
    </source>
</evidence>
<gene>
    <name evidence="7" type="ORF">GCM10023143_04760</name>
</gene>
<feature type="compositionally biased region" description="Basic and acidic residues" evidence="5">
    <location>
        <begin position="120"/>
        <end position="148"/>
    </location>
</feature>
<dbReference type="Proteomes" id="UP001501207">
    <property type="component" value="Unassembled WGS sequence"/>
</dbReference>
<feature type="zinc finger region" description="dksA C4-type" evidence="4">
    <location>
        <begin position="305"/>
        <end position="329"/>
    </location>
</feature>
<dbReference type="InterPro" id="IPR000962">
    <property type="entry name" value="Znf_DskA_TraR"/>
</dbReference>
<feature type="region of interest" description="Disordered" evidence="5">
    <location>
        <begin position="38"/>
        <end position="211"/>
    </location>
</feature>
<protein>
    <recommendedName>
        <fullName evidence="6">Zinc finger DksA/TraR C4-type domain-containing protein</fullName>
    </recommendedName>
</protein>
<dbReference type="PANTHER" id="PTHR33823:SF2">
    <property type="entry name" value="RNA POLYMERASE-BINDING TRANSCRIPTION FACTOR DKSA"/>
    <property type="match status" value="1"/>
</dbReference>
<comment type="caution">
    <text evidence="7">The sequence shown here is derived from an EMBL/GenBank/DDBJ whole genome shotgun (WGS) entry which is preliminary data.</text>
</comment>